<feature type="compositionally biased region" description="Basic and acidic residues" evidence="1">
    <location>
        <begin position="1"/>
        <end position="10"/>
    </location>
</feature>
<dbReference type="AlphaFoldDB" id="A0A226DYP5"/>
<keyword evidence="3" id="KW-1185">Reference proteome</keyword>
<evidence type="ECO:0000256" key="1">
    <source>
        <dbReference type="SAM" id="MobiDB-lite"/>
    </source>
</evidence>
<evidence type="ECO:0000313" key="2">
    <source>
        <dbReference type="EMBL" id="OXA49924.1"/>
    </source>
</evidence>
<protein>
    <recommendedName>
        <fullName evidence="4">F-box domain-containing protein</fullName>
    </recommendedName>
</protein>
<comment type="caution">
    <text evidence="2">The sequence shown here is derived from an EMBL/GenBank/DDBJ whole genome shotgun (WGS) entry which is preliminary data.</text>
</comment>
<dbReference type="EMBL" id="LNIX01000009">
    <property type="protein sequence ID" value="OXA49924.1"/>
    <property type="molecule type" value="Genomic_DNA"/>
</dbReference>
<dbReference type="Proteomes" id="UP000198287">
    <property type="component" value="Unassembled WGS sequence"/>
</dbReference>
<proteinExistence type="predicted"/>
<feature type="region of interest" description="Disordered" evidence="1">
    <location>
        <begin position="1"/>
        <end position="20"/>
    </location>
</feature>
<evidence type="ECO:0008006" key="4">
    <source>
        <dbReference type="Google" id="ProtNLM"/>
    </source>
</evidence>
<sequence length="541" mass="61456">MEDTSQKIEESCSCSSPPSHQFPVESVLLNPLLLGTILGKLDLDCLLTARLVSTTWAKEGLKLLRKFDLMFRLQPQHFEDSTSTLAQLESLVTGGRLSHTLLLSFQTCSWRYLGPHFNLFHHMEFDSPEYQAYNKFVLAEHEAFHSLCVASAMNCVAINTLFKIGRFVTELRLEMSLENEKDAAYVVQILIALPKLKICSLDFIAFSNQGFKALSSLGKGLSSQVSVLGIRLGLKYRNHEVLSQIGAKHLMSTFSRSNIETLDLTGWEQYGRVNQDFKASGSYLVEAIASLIHDDATNFARLKQHSATLKNLILWWVERSKPYEWYTPISLPQLRVLTSLEYCFYCYSEGFISCPVPGENLDKRSLWDVMCLRKIFMGTLRHTLPCLTNLSVFLFYIGRSDDTEIWDYIFPLLDADGNGPLVHEQLKVLNISLVAECNSTMLNRLGTTTFPRLETLRHVKFKDESSRYVTDCAHRFDDRRQEGQRSWTCSSSSKNKPSSSMNGVLWDELEPDIEESIGGYAFPISHLLRGDDINPLTVLSY</sequence>
<evidence type="ECO:0000313" key="3">
    <source>
        <dbReference type="Proteomes" id="UP000198287"/>
    </source>
</evidence>
<reference evidence="2 3" key="1">
    <citation type="submission" date="2015-12" db="EMBL/GenBank/DDBJ databases">
        <title>The genome of Folsomia candida.</title>
        <authorList>
            <person name="Faddeeva A."/>
            <person name="Derks M.F."/>
            <person name="Anvar Y."/>
            <person name="Smit S."/>
            <person name="Van Straalen N."/>
            <person name="Roelofs D."/>
        </authorList>
    </citation>
    <scope>NUCLEOTIDE SEQUENCE [LARGE SCALE GENOMIC DNA]</scope>
    <source>
        <strain evidence="2 3">VU population</strain>
        <tissue evidence="2">Whole body</tissue>
    </source>
</reference>
<accession>A0A226DYP5</accession>
<gene>
    <name evidence="2" type="ORF">Fcan01_15209</name>
</gene>
<name>A0A226DYP5_FOLCA</name>
<organism evidence="2 3">
    <name type="scientific">Folsomia candida</name>
    <name type="common">Springtail</name>
    <dbReference type="NCBI Taxonomy" id="158441"/>
    <lineage>
        <taxon>Eukaryota</taxon>
        <taxon>Metazoa</taxon>
        <taxon>Ecdysozoa</taxon>
        <taxon>Arthropoda</taxon>
        <taxon>Hexapoda</taxon>
        <taxon>Collembola</taxon>
        <taxon>Entomobryomorpha</taxon>
        <taxon>Isotomoidea</taxon>
        <taxon>Isotomidae</taxon>
        <taxon>Proisotominae</taxon>
        <taxon>Folsomia</taxon>
    </lineage>
</organism>